<evidence type="ECO:0000313" key="2">
    <source>
        <dbReference type="Proteomes" id="UP001529369"/>
    </source>
</evidence>
<proteinExistence type="predicted"/>
<comment type="caution">
    <text evidence="1">The sequence shown here is derived from an EMBL/GenBank/DDBJ whole genome shotgun (WGS) entry which is preliminary data.</text>
</comment>
<organism evidence="1 2">
    <name type="scientific">Paeniroseomonas aquatica</name>
    <dbReference type="NCBI Taxonomy" id="373043"/>
    <lineage>
        <taxon>Bacteria</taxon>
        <taxon>Pseudomonadati</taxon>
        <taxon>Pseudomonadota</taxon>
        <taxon>Alphaproteobacteria</taxon>
        <taxon>Acetobacterales</taxon>
        <taxon>Acetobacteraceae</taxon>
        <taxon>Paeniroseomonas</taxon>
    </lineage>
</organism>
<reference evidence="2" key="1">
    <citation type="journal article" date="2019" name="Int. J. Syst. Evol. Microbiol.">
        <title>The Global Catalogue of Microorganisms (GCM) 10K type strain sequencing project: providing services to taxonomists for standard genome sequencing and annotation.</title>
        <authorList>
            <consortium name="The Broad Institute Genomics Platform"/>
            <consortium name="The Broad Institute Genome Sequencing Center for Infectious Disease"/>
            <person name="Wu L."/>
            <person name="Ma J."/>
        </authorList>
    </citation>
    <scope>NUCLEOTIDE SEQUENCE [LARGE SCALE GENOMIC DNA]</scope>
    <source>
        <strain evidence="2">CECT 7131</strain>
    </source>
</reference>
<name>A0ABT8AGH0_9PROT</name>
<dbReference type="EMBL" id="JAUFPN010000302">
    <property type="protein sequence ID" value="MDN3568715.1"/>
    <property type="molecule type" value="Genomic_DNA"/>
</dbReference>
<dbReference type="RefSeq" id="WP_290320829.1">
    <property type="nucleotide sequence ID" value="NZ_JAUFPN010000302.1"/>
</dbReference>
<protein>
    <submittedName>
        <fullName evidence="1">Uncharacterized protein</fullName>
    </submittedName>
</protein>
<dbReference type="Proteomes" id="UP001529369">
    <property type="component" value="Unassembled WGS sequence"/>
</dbReference>
<gene>
    <name evidence="1" type="ORF">QWZ14_30435</name>
</gene>
<accession>A0ABT8AGH0</accession>
<evidence type="ECO:0000313" key="1">
    <source>
        <dbReference type="EMBL" id="MDN3568715.1"/>
    </source>
</evidence>
<keyword evidence="2" id="KW-1185">Reference proteome</keyword>
<sequence length="155" mass="17027">MSVNAIDAILGRKNDPVAGKAAEDASAVQSELLAEAAEPDAYRPYIIRARPQLGFTLIENDGTRHGFQYHALRHPKWQRRNGEEFMSFTADGLAVVMQGRGLTILHAALVRGTLAEVREHDGKQPVSADTTTQIDRLEVQDAEERAAAQSPRLVK</sequence>